<protein>
    <recommendedName>
        <fullName evidence="2">N-acetyltransferase ESCO zinc-finger domain-containing protein</fullName>
    </recommendedName>
</protein>
<reference evidence="3" key="2">
    <citation type="submission" date="2023-06" db="EMBL/GenBank/DDBJ databases">
        <authorList>
            <consortium name="Lawrence Berkeley National Laboratory"/>
            <person name="Mondo S.J."/>
            <person name="Hensen N."/>
            <person name="Bonometti L."/>
            <person name="Westerberg I."/>
            <person name="Brannstrom I.O."/>
            <person name="Guillou S."/>
            <person name="Cros-Aarteil S."/>
            <person name="Calhoun S."/>
            <person name="Haridas S."/>
            <person name="Kuo A."/>
            <person name="Pangilinan J."/>
            <person name="Riley R."/>
            <person name="Labutti K."/>
            <person name="Andreopoulos B."/>
            <person name="Lipzen A."/>
            <person name="Chen C."/>
            <person name="Yanf M."/>
            <person name="Daum C."/>
            <person name="Ng V."/>
            <person name="Clum A."/>
            <person name="Steindorff A."/>
            <person name="Ohm R."/>
            <person name="Martin F."/>
            <person name="Silar P."/>
            <person name="Natvig D."/>
            <person name="Lalanne C."/>
            <person name="Gautier V."/>
            <person name="Ament-Velasquez S.L."/>
            <person name="Kruys A."/>
            <person name="Hutchinson M.I."/>
            <person name="Powell A.J."/>
            <person name="Barry K."/>
            <person name="Miller A.N."/>
            <person name="Grigoriev I.V."/>
            <person name="Debuchy R."/>
            <person name="Gladieux P."/>
            <person name="Thoren M.H."/>
            <person name="Johannesson H."/>
        </authorList>
    </citation>
    <scope>NUCLEOTIDE SEQUENCE</scope>
    <source>
        <strain evidence="3">PSN324</strain>
    </source>
</reference>
<feature type="compositionally biased region" description="Basic residues" evidence="1">
    <location>
        <begin position="135"/>
        <end position="145"/>
    </location>
</feature>
<dbReference type="InterPro" id="IPR028005">
    <property type="entry name" value="AcTrfase_ESCO_Znf_dom"/>
</dbReference>
<proteinExistence type="predicted"/>
<feature type="compositionally biased region" description="Polar residues" evidence="1">
    <location>
        <begin position="1"/>
        <end position="20"/>
    </location>
</feature>
<keyword evidence="4" id="KW-1185">Reference proteome</keyword>
<reference evidence="3" key="1">
    <citation type="journal article" date="2023" name="Mol. Phylogenet. Evol.">
        <title>Genome-scale phylogeny and comparative genomics of the fungal order Sordariales.</title>
        <authorList>
            <person name="Hensen N."/>
            <person name="Bonometti L."/>
            <person name="Westerberg I."/>
            <person name="Brannstrom I.O."/>
            <person name="Guillou S."/>
            <person name="Cros-Aarteil S."/>
            <person name="Calhoun S."/>
            <person name="Haridas S."/>
            <person name="Kuo A."/>
            <person name="Mondo S."/>
            <person name="Pangilinan J."/>
            <person name="Riley R."/>
            <person name="LaButti K."/>
            <person name="Andreopoulos B."/>
            <person name="Lipzen A."/>
            <person name="Chen C."/>
            <person name="Yan M."/>
            <person name="Daum C."/>
            <person name="Ng V."/>
            <person name="Clum A."/>
            <person name="Steindorff A."/>
            <person name="Ohm R.A."/>
            <person name="Martin F."/>
            <person name="Silar P."/>
            <person name="Natvig D.O."/>
            <person name="Lalanne C."/>
            <person name="Gautier V."/>
            <person name="Ament-Velasquez S.L."/>
            <person name="Kruys A."/>
            <person name="Hutchinson M.I."/>
            <person name="Powell A.J."/>
            <person name="Barry K."/>
            <person name="Miller A.N."/>
            <person name="Grigoriev I.V."/>
            <person name="Debuchy R."/>
            <person name="Gladieux P."/>
            <person name="Hiltunen Thoren M."/>
            <person name="Johannesson H."/>
        </authorList>
    </citation>
    <scope>NUCLEOTIDE SEQUENCE</scope>
    <source>
        <strain evidence="3">PSN324</strain>
    </source>
</reference>
<feature type="domain" description="N-acetyltransferase ESCO zinc-finger" evidence="2">
    <location>
        <begin position="211"/>
        <end position="250"/>
    </location>
</feature>
<feature type="compositionally biased region" description="Basic residues" evidence="1">
    <location>
        <begin position="244"/>
        <end position="257"/>
    </location>
</feature>
<feature type="compositionally biased region" description="Low complexity" evidence="1">
    <location>
        <begin position="97"/>
        <end position="110"/>
    </location>
</feature>
<feature type="region of interest" description="Disordered" evidence="1">
    <location>
        <begin position="1"/>
        <end position="209"/>
    </location>
</feature>
<dbReference type="Proteomes" id="UP001321749">
    <property type="component" value="Unassembled WGS sequence"/>
</dbReference>
<feature type="compositionally biased region" description="Basic residues" evidence="1">
    <location>
        <begin position="195"/>
        <end position="204"/>
    </location>
</feature>
<evidence type="ECO:0000259" key="2">
    <source>
        <dbReference type="Pfam" id="PF13878"/>
    </source>
</evidence>
<evidence type="ECO:0000313" key="4">
    <source>
        <dbReference type="Proteomes" id="UP001321749"/>
    </source>
</evidence>
<feature type="compositionally biased region" description="Polar residues" evidence="1">
    <location>
        <begin position="174"/>
        <end position="183"/>
    </location>
</feature>
<feature type="region of interest" description="Disordered" evidence="1">
    <location>
        <begin position="241"/>
        <end position="266"/>
    </location>
</feature>
<sequence length="266" mass="29653">MSINDPSSLLSGSQSIDTSSPPRPLKRPIRTYGRRSASNREQKDQERTLKKRKAPEPDQETVSITTIDESLPQLQPPVTEPPKPPAKRGSILSYFKPRPAAIPSSNPPSSTDICATADPTVERPLSPPPSSSPPRKTRSRRRLATKHSLPVVDDQPAEESCITVKGEDEPLNEISLNTFNQKPSGADKQEPSHEVRKKKKRPEKRPKEMVQTVLSLSVNKEPGFLICKECGILYNPLNGEDRKEHRRRHSAWVKGKGKGTEVRIET</sequence>
<feature type="compositionally biased region" description="Basic residues" evidence="1">
    <location>
        <begin position="24"/>
        <end position="33"/>
    </location>
</feature>
<organism evidence="3 4">
    <name type="scientific">Cladorrhinum samala</name>
    <dbReference type="NCBI Taxonomy" id="585594"/>
    <lineage>
        <taxon>Eukaryota</taxon>
        <taxon>Fungi</taxon>
        <taxon>Dikarya</taxon>
        <taxon>Ascomycota</taxon>
        <taxon>Pezizomycotina</taxon>
        <taxon>Sordariomycetes</taxon>
        <taxon>Sordariomycetidae</taxon>
        <taxon>Sordariales</taxon>
        <taxon>Podosporaceae</taxon>
        <taxon>Cladorrhinum</taxon>
    </lineage>
</organism>
<evidence type="ECO:0000313" key="3">
    <source>
        <dbReference type="EMBL" id="KAK4457480.1"/>
    </source>
</evidence>
<gene>
    <name evidence="3" type="ORF">QBC42DRAFT_291526</name>
</gene>
<comment type="caution">
    <text evidence="3">The sequence shown here is derived from an EMBL/GenBank/DDBJ whole genome shotgun (WGS) entry which is preliminary data.</text>
</comment>
<evidence type="ECO:0000256" key="1">
    <source>
        <dbReference type="SAM" id="MobiDB-lite"/>
    </source>
</evidence>
<feature type="compositionally biased region" description="Basic and acidic residues" evidence="1">
    <location>
        <begin position="38"/>
        <end position="48"/>
    </location>
</feature>
<accession>A0AAV9HA35</accession>
<feature type="compositionally biased region" description="Pro residues" evidence="1">
    <location>
        <begin position="74"/>
        <end position="84"/>
    </location>
</feature>
<dbReference type="EMBL" id="MU865112">
    <property type="protein sequence ID" value="KAK4457480.1"/>
    <property type="molecule type" value="Genomic_DNA"/>
</dbReference>
<feature type="compositionally biased region" description="Basic and acidic residues" evidence="1">
    <location>
        <begin position="185"/>
        <end position="194"/>
    </location>
</feature>
<dbReference type="AlphaFoldDB" id="A0AAV9HA35"/>
<dbReference type="Pfam" id="PF13878">
    <property type="entry name" value="zf-C2H2_3"/>
    <property type="match status" value="1"/>
</dbReference>
<name>A0AAV9HA35_9PEZI</name>